<dbReference type="InterPro" id="IPR027417">
    <property type="entry name" value="P-loop_NTPase"/>
</dbReference>
<dbReference type="EMBL" id="PGLQ01000001">
    <property type="protein sequence ID" value="PJM79900.1"/>
    <property type="molecule type" value="Genomic_DNA"/>
</dbReference>
<reference evidence="3 4" key="1">
    <citation type="submission" date="2017-11" db="EMBL/GenBank/DDBJ databases">
        <title>Draft genome sequences of strains TRE 1, TRE D, TRE H and TRI 7, isolated from tamarins, belonging to four potential novel Bifidobacterium species.</title>
        <authorList>
            <person name="Mattarelli P."/>
            <person name="Modesto M."/>
            <person name="Bonetti A."/>
            <person name="Puglisi E."/>
            <person name="Morelli L."/>
        </authorList>
    </citation>
    <scope>NUCLEOTIDE SEQUENCE [LARGE SCALE GENOMIC DNA]</scope>
    <source>
        <strain evidence="4">TRED</strain>
    </source>
</reference>
<evidence type="ECO:0000313" key="4">
    <source>
        <dbReference type="Proteomes" id="UP000228755"/>
    </source>
</evidence>
<protein>
    <recommendedName>
        <fullName evidence="5">Rad50/SbcC-type AAA domain-containing protein</fullName>
    </recommendedName>
</protein>
<dbReference type="RefSeq" id="WP_100495672.1">
    <property type="nucleotide sequence ID" value="NZ_PGLQ01000001.1"/>
</dbReference>
<gene>
    <name evidence="3" type="ORF">CUU80_01825</name>
</gene>
<dbReference type="OrthoDB" id="975794at2"/>
<dbReference type="SUPFAM" id="SSF52540">
    <property type="entry name" value="P-loop containing nucleoside triphosphate hydrolases"/>
    <property type="match status" value="1"/>
</dbReference>
<keyword evidence="4" id="KW-1185">Reference proteome</keyword>
<evidence type="ECO:0000256" key="2">
    <source>
        <dbReference type="SAM" id="MobiDB-lite"/>
    </source>
</evidence>
<proteinExistence type="predicted"/>
<dbReference type="Proteomes" id="UP000228755">
    <property type="component" value="Unassembled WGS sequence"/>
</dbReference>
<dbReference type="AlphaFoldDB" id="A0A2M9HSW3"/>
<comment type="caution">
    <text evidence="3">The sequence shown here is derived from an EMBL/GenBank/DDBJ whole genome shotgun (WGS) entry which is preliminary data.</text>
</comment>
<evidence type="ECO:0000256" key="1">
    <source>
        <dbReference type="SAM" id="Coils"/>
    </source>
</evidence>
<feature type="coiled-coil region" evidence="1">
    <location>
        <begin position="405"/>
        <end position="439"/>
    </location>
</feature>
<evidence type="ECO:0008006" key="5">
    <source>
        <dbReference type="Google" id="ProtNLM"/>
    </source>
</evidence>
<name>A0A2M9HSW3_9BIFI</name>
<keyword evidence="1" id="KW-0175">Coiled coil</keyword>
<sequence length="636" mass="71547">MKPAFTITSIKVVGHPDRRDSEVSLKPGLNVICGPSNSGKSWVLHCIDYMFGAEAKDFSLKEADGYTRVVMTVKTDVGQITLSRPIGAGHNDVEVHSNDQRIQSGIYKCGKASANTLPISHVWLKLIGFESPESVRVIKNKNYLGQSLTWRTFSHILFADETSISKNESILFPVQNTGVTAFKSALATLLTGRDFSAEESDESPEEKKRANNAVIAYLETQPDAIVSRLKLIDSALVANRSNTLEEEFDELGNDVAQVQDSLRNATSQGQRIIADLGTVREHIAESKMLERRYEELASSYQARLQRLDFVVEGRELTDRHPLPMICPVCDQVLPADAQSRIAHPGKEEQELLKAKLNDLLEVIHEVKTSIHQDSLMEQNLASKSDDINKLIKSALLPRLDGLKRKLDEHNALVAMRAEREQLENELETVRNEIERRKAMPFPKEQFDPLDYYPDSFWDDISTLLLDTLGACAFPNLKEAYLNRKSFDAVVNDKFKRREGKGYRSFVNTVVLLVLHDYLASDHAAHNPSILMIDTPLLGLDDPQEDPELQEMRETIPAALYDYLADADMDGQLIIADNIKFMPDISELKDRCNIIRFTKQSNEGRYGFLLDVTDSDFMDKDEKETNTTDGSGEEQNA</sequence>
<evidence type="ECO:0000313" key="3">
    <source>
        <dbReference type="EMBL" id="PJM79900.1"/>
    </source>
</evidence>
<organism evidence="3 4">
    <name type="scientific">Bifidobacterium scaligerum</name>
    <dbReference type="NCBI Taxonomy" id="2052656"/>
    <lineage>
        <taxon>Bacteria</taxon>
        <taxon>Bacillati</taxon>
        <taxon>Actinomycetota</taxon>
        <taxon>Actinomycetes</taxon>
        <taxon>Bifidobacteriales</taxon>
        <taxon>Bifidobacteriaceae</taxon>
        <taxon>Bifidobacterium</taxon>
    </lineage>
</organism>
<accession>A0A2M9HSW3</accession>
<feature type="compositionally biased region" description="Polar residues" evidence="2">
    <location>
        <begin position="626"/>
        <end position="636"/>
    </location>
</feature>
<dbReference type="Gene3D" id="3.40.50.300">
    <property type="entry name" value="P-loop containing nucleotide triphosphate hydrolases"/>
    <property type="match status" value="1"/>
</dbReference>
<feature type="region of interest" description="Disordered" evidence="2">
    <location>
        <begin position="617"/>
        <end position="636"/>
    </location>
</feature>